<dbReference type="Proteomes" id="UP001612741">
    <property type="component" value="Unassembled WGS sequence"/>
</dbReference>
<evidence type="ECO:0000256" key="1">
    <source>
        <dbReference type="ARBA" id="ARBA00001946"/>
    </source>
</evidence>
<organism evidence="5 6">
    <name type="scientific">Nonomuraea typhae</name>
    <dbReference type="NCBI Taxonomy" id="2603600"/>
    <lineage>
        <taxon>Bacteria</taxon>
        <taxon>Bacillati</taxon>
        <taxon>Actinomycetota</taxon>
        <taxon>Actinomycetes</taxon>
        <taxon>Streptosporangiales</taxon>
        <taxon>Streptosporangiaceae</taxon>
        <taxon>Nonomuraea</taxon>
    </lineage>
</organism>
<evidence type="ECO:0000313" key="6">
    <source>
        <dbReference type="Proteomes" id="UP001612741"/>
    </source>
</evidence>
<reference evidence="5 6" key="1">
    <citation type="submission" date="2024-10" db="EMBL/GenBank/DDBJ databases">
        <title>The Natural Products Discovery Center: Release of the First 8490 Sequenced Strains for Exploring Actinobacteria Biosynthetic Diversity.</title>
        <authorList>
            <person name="Kalkreuter E."/>
            <person name="Kautsar S.A."/>
            <person name="Yang D."/>
            <person name="Bader C.D."/>
            <person name="Teijaro C.N."/>
            <person name="Fluegel L."/>
            <person name="Davis C.M."/>
            <person name="Simpson J.R."/>
            <person name="Lauterbach L."/>
            <person name="Steele A.D."/>
            <person name="Gui C."/>
            <person name="Meng S."/>
            <person name="Li G."/>
            <person name="Viehrig K."/>
            <person name="Ye F."/>
            <person name="Su P."/>
            <person name="Kiefer A.F."/>
            <person name="Nichols A."/>
            <person name="Cepeda A.J."/>
            <person name="Yan W."/>
            <person name="Fan B."/>
            <person name="Jiang Y."/>
            <person name="Adhikari A."/>
            <person name="Zheng C.-J."/>
            <person name="Schuster L."/>
            <person name="Cowan T.M."/>
            <person name="Smanski M.J."/>
            <person name="Chevrette M.G."/>
            <person name="De Carvalho L.P.S."/>
            <person name="Shen B."/>
        </authorList>
    </citation>
    <scope>NUCLEOTIDE SEQUENCE [LARGE SCALE GENOMIC DNA]</scope>
    <source>
        <strain evidence="5 6">NPDC050545</strain>
    </source>
</reference>
<dbReference type="InterPro" id="IPR040442">
    <property type="entry name" value="Pyrv_kinase-like_dom_sf"/>
</dbReference>
<keyword evidence="6" id="KW-1185">Reference proteome</keyword>
<dbReference type="InterPro" id="IPR015813">
    <property type="entry name" value="Pyrv/PenolPyrv_kinase-like_dom"/>
</dbReference>
<dbReference type="EMBL" id="JBITGY010000015">
    <property type="protein sequence ID" value="MFI6504471.1"/>
    <property type="molecule type" value="Genomic_DNA"/>
</dbReference>
<dbReference type="SUPFAM" id="SSF51621">
    <property type="entry name" value="Phosphoenolpyruvate/pyruvate domain"/>
    <property type="match status" value="1"/>
</dbReference>
<keyword evidence="2" id="KW-0479">Metal-binding</keyword>
<comment type="caution">
    <text evidence="5">The sequence shown here is derived from an EMBL/GenBank/DDBJ whole genome shotgun (WGS) entry which is preliminary data.</text>
</comment>
<evidence type="ECO:0000259" key="4">
    <source>
        <dbReference type="Pfam" id="PF03328"/>
    </source>
</evidence>
<keyword evidence="5" id="KW-0456">Lyase</keyword>
<dbReference type="Gene3D" id="3.20.20.60">
    <property type="entry name" value="Phosphoenolpyruvate-binding domains"/>
    <property type="match status" value="1"/>
</dbReference>
<sequence>MSVETARVILFVPGDRPDRIGRALAAGADAVVIDLEDSVAPANKLAAREAAVRALDAARALPVGVRVNALNTPGGIRDLAALLDSSAALPDFVVLPKVESAAEARLCAQALGGRDWRGELVCSIESGAGLEHAAEIAAADSHVVALGFGGADLAAALGAEPAWEPMLPARARLVWAAAAAGIRALDMPCLDLDSATVLAEECRRARTMGFTGKFAIHPKQVEGVRQAFTPTARQVADAHAVLRAAEDGGAVRFRGSMIDAAVVHRARLVIERAGGGA</sequence>
<dbReference type="InterPro" id="IPR011206">
    <property type="entry name" value="Citrate_lyase_beta/mcl1/mcl2"/>
</dbReference>
<dbReference type="RefSeq" id="WP_397090215.1">
    <property type="nucleotide sequence ID" value="NZ_JBITGY010000015.1"/>
</dbReference>
<proteinExistence type="predicted"/>
<comment type="cofactor">
    <cofactor evidence="1">
        <name>Mg(2+)</name>
        <dbReference type="ChEBI" id="CHEBI:18420"/>
    </cofactor>
</comment>
<evidence type="ECO:0000256" key="2">
    <source>
        <dbReference type="ARBA" id="ARBA00022723"/>
    </source>
</evidence>
<dbReference type="InterPro" id="IPR005000">
    <property type="entry name" value="Aldolase/citrate-lyase_domain"/>
</dbReference>
<protein>
    <submittedName>
        <fullName evidence="5">HpcH/HpaI aldolase/citrate lyase family protein</fullName>
    </submittedName>
</protein>
<dbReference type="Pfam" id="PF03328">
    <property type="entry name" value="HpcH_HpaI"/>
    <property type="match status" value="1"/>
</dbReference>
<evidence type="ECO:0000313" key="5">
    <source>
        <dbReference type="EMBL" id="MFI6504471.1"/>
    </source>
</evidence>
<dbReference type="PIRSF" id="PIRSF015582">
    <property type="entry name" value="Cit_lyase_B"/>
    <property type="match status" value="1"/>
</dbReference>
<name>A0ABW7Z8H5_9ACTN</name>
<accession>A0ABW7Z8H5</accession>
<evidence type="ECO:0000256" key="3">
    <source>
        <dbReference type="ARBA" id="ARBA00022842"/>
    </source>
</evidence>
<dbReference type="PANTHER" id="PTHR32308">
    <property type="entry name" value="LYASE BETA SUBUNIT, PUTATIVE (AFU_ORTHOLOGUE AFUA_4G13030)-RELATED"/>
    <property type="match status" value="1"/>
</dbReference>
<dbReference type="GO" id="GO:0016829">
    <property type="term" value="F:lyase activity"/>
    <property type="evidence" value="ECO:0007669"/>
    <property type="project" value="UniProtKB-KW"/>
</dbReference>
<feature type="domain" description="HpcH/HpaI aldolase/citrate lyase" evidence="4">
    <location>
        <begin position="7"/>
        <end position="218"/>
    </location>
</feature>
<gene>
    <name evidence="5" type="ORF">ACIBG2_44300</name>
</gene>
<dbReference type="PANTHER" id="PTHR32308:SF0">
    <property type="entry name" value="HPCH_HPAI ALDOLASE_CITRATE LYASE DOMAIN-CONTAINING PROTEIN"/>
    <property type="match status" value="1"/>
</dbReference>
<keyword evidence="3" id="KW-0460">Magnesium</keyword>